<evidence type="ECO:0000313" key="3">
    <source>
        <dbReference type="EMBL" id="PAK95326.1"/>
    </source>
</evidence>
<comment type="caution">
    <text evidence="3">The sequence shown here is derived from an EMBL/GenBank/DDBJ whole genome shotgun (WGS) entry which is preliminary data.</text>
</comment>
<evidence type="ECO:0000313" key="4">
    <source>
        <dbReference type="Proteomes" id="UP000076612"/>
    </source>
</evidence>
<dbReference type="GO" id="GO:0006355">
    <property type="term" value="P:regulation of DNA-templated transcription"/>
    <property type="evidence" value="ECO:0007669"/>
    <property type="project" value="InterPro"/>
</dbReference>
<evidence type="ECO:0000259" key="1">
    <source>
        <dbReference type="Pfam" id="PF01402"/>
    </source>
</evidence>
<protein>
    <recommendedName>
        <fullName evidence="1">Ribbon-helix-helix protein CopG domain-containing protein</fullName>
    </recommendedName>
</protein>
<dbReference type="AlphaFoldDB" id="A0A161SAG2"/>
<name>A0A161SAG2_9MICO</name>
<accession>A0A161SAG2</accession>
<dbReference type="Proteomes" id="UP000076612">
    <property type="component" value="Unassembled WGS sequence"/>
</dbReference>
<feature type="domain" description="Ribbon-helix-helix protein CopG" evidence="1">
    <location>
        <begin position="3"/>
        <end position="37"/>
    </location>
</feature>
<dbReference type="RefSeq" id="WP_063248892.1">
    <property type="nucleotide sequence ID" value="NZ_JABAHH010000006.1"/>
</dbReference>
<gene>
    <name evidence="2" type="ORF">AVW13_04490</name>
    <name evidence="3" type="ORF">B8X04_10965</name>
</gene>
<evidence type="ECO:0000313" key="5">
    <source>
        <dbReference type="Proteomes" id="UP000216867"/>
    </source>
</evidence>
<dbReference type="InterPro" id="IPR002145">
    <property type="entry name" value="CopG"/>
</dbReference>
<organism evidence="3 5">
    <name type="scientific">Brevibacterium casei</name>
    <dbReference type="NCBI Taxonomy" id="33889"/>
    <lineage>
        <taxon>Bacteria</taxon>
        <taxon>Bacillati</taxon>
        <taxon>Actinomycetota</taxon>
        <taxon>Actinomycetes</taxon>
        <taxon>Micrococcales</taxon>
        <taxon>Brevibacteriaceae</taxon>
        <taxon>Brevibacterium</taxon>
    </lineage>
</organism>
<dbReference type="EMBL" id="NCWY01000008">
    <property type="protein sequence ID" value="PAK95326.1"/>
    <property type="molecule type" value="Genomic_DNA"/>
</dbReference>
<reference evidence="2" key="2">
    <citation type="submission" date="2016-01" db="EMBL/GenBank/DDBJ databases">
        <authorList>
            <person name="Hong K.W."/>
        </authorList>
    </citation>
    <scope>NUCLEOTIDE SEQUENCE</scope>
    <source>
        <strain evidence="2">M40</strain>
    </source>
</reference>
<dbReference type="EMBL" id="LQQR01000003">
    <property type="protein sequence ID" value="KZE23468.1"/>
    <property type="molecule type" value="Genomic_DNA"/>
</dbReference>
<proteinExistence type="predicted"/>
<reference evidence="4" key="1">
    <citation type="submission" date="2016-01" db="EMBL/GenBank/DDBJ databases">
        <title>Draft genome of Chromobacterium sp. F49.</title>
        <authorList>
            <person name="Hong K.W."/>
        </authorList>
    </citation>
    <scope>NUCLEOTIDE SEQUENCE [LARGE SCALE GENOMIC DNA]</scope>
    <source>
        <strain evidence="4">M40</strain>
    </source>
</reference>
<dbReference type="Pfam" id="PF01402">
    <property type="entry name" value="RHH_1"/>
    <property type="match status" value="1"/>
</dbReference>
<sequence>MVRTRISLTSTERQLLDAEAERTGRSISALVRDAVTQVYGCKSDAHTDLNAIKTAFGSWAEQAEDGKTYVDQFRFGSRLEHSAL</sequence>
<dbReference type="STRING" id="33889.AVW13_04490"/>
<evidence type="ECO:0000313" key="2">
    <source>
        <dbReference type="EMBL" id="KZE23468.1"/>
    </source>
</evidence>
<dbReference type="Proteomes" id="UP000216867">
    <property type="component" value="Unassembled WGS sequence"/>
</dbReference>
<reference evidence="3 5" key="3">
    <citation type="submission" date="2017-04" db="EMBL/GenBank/DDBJ databases">
        <title>Kefir bacterial isolates.</title>
        <authorList>
            <person name="Kim Y."/>
            <person name="Blasche S."/>
            <person name="Patil K.R."/>
        </authorList>
    </citation>
    <scope>NUCLEOTIDE SEQUENCE [LARGE SCALE GENOMIC DNA]</scope>
    <source>
        <strain evidence="3 5">OG2</strain>
    </source>
</reference>